<reference evidence="5" key="2">
    <citation type="submission" date="2020-09" db="EMBL/GenBank/DDBJ databases">
        <authorList>
            <person name="Sun Q."/>
            <person name="Zhou Y."/>
        </authorList>
    </citation>
    <scope>NUCLEOTIDE SEQUENCE</scope>
    <source>
        <strain evidence="5">CGMCC 4.5737</strain>
    </source>
</reference>
<dbReference type="CDD" id="cd03809">
    <property type="entry name" value="GT4_MtfB-like"/>
    <property type="match status" value="1"/>
</dbReference>
<evidence type="ECO:0000256" key="1">
    <source>
        <dbReference type="ARBA" id="ARBA00022676"/>
    </source>
</evidence>
<evidence type="ECO:0000313" key="6">
    <source>
        <dbReference type="Proteomes" id="UP000637578"/>
    </source>
</evidence>
<evidence type="ECO:0000313" key="5">
    <source>
        <dbReference type="EMBL" id="GGM66369.1"/>
    </source>
</evidence>
<feature type="domain" description="Glycosyl transferase family 1" evidence="3">
    <location>
        <begin position="203"/>
        <end position="357"/>
    </location>
</feature>
<dbReference type="Pfam" id="PF00534">
    <property type="entry name" value="Glycos_transf_1"/>
    <property type="match status" value="1"/>
</dbReference>
<evidence type="ECO:0000259" key="4">
    <source>
        <dbReference type="Pfam" id="PF13439"/>
    </source>
</evidence>
<evidence type="ECO:0000256" key="2">
    <source>
        <dbReference type="ARBA" id="ARBA00022679"/>
    </source>
</evidence>
<proteinExistence type="predicted"/>
<dbReference type="GO" id="GO:0009103">
    <property type="term" value="P:lipopolysaccharide biosynthetic process"/>
    <property type="evidence" value="ECO:0007669"/>
    <property type="project" value="TreeGrafter"/>
</dbReference>
<accession>A0A8J3CAP9</accession>
<sequence length="386" mass="40654">MAGRGRLTGVPELVVITEQLLAPVPGGTGRYTRELVAVLAATAPAGWEVTGAVARHSDPSAAIIPGVAGPRVLPLPRRALAAAWEHGLPLWPGGDSVHAPTPLAPSRARRGRGLVVTVHDTVPWSHPDTLTARGGRWHRKVIRRAATHAHALVVPTTAVAAELNTLAIGPARVHVVGEGVPAALAAEPPADTRTRVAADLALPDSYVLAVGTLEPRKGIPVLIEAMARADAPDIPLVLIGARGWGGIDPHALAREHRLPKERLRVLGWLDDEALSVVLRRASVLAAPSLSEGFGLPVLEAMAVGVPVVHSDAPALVEVSGGAGLIAKRGDPVALANALRAVVTDQSRRSVMVATGKRRAARFRWRRAADDIWRIHLDIRRARLGHP</sequence>
<comment type="caution">
    <text evidence="5">The sequence shown here is derived from an EMBL/GenBank/DDBJ whole genome shotgun (WGS) entry which is preliminary data.</text>
</comment>
<organism evidence="5 6">
    <name type="scientific">Longimycelium tulufanense</name>
    <dbReference type="NCBI Taxonomy" id="907463"/>
    <lineage>
        <taxon>Bacteria</taxon>
        <taxon>Bacillati</taxon>
        <taxon>Actinomycetota</taxon>
        <taxon>Actinomycetes</taxon>
        <taxon>Pseudonocardiales</taxon>
        <taxon>Pseudonocardiaceae</taxon>
        <taxon>Longimycelium</taxon>
    </lineage>
</organism>
<dbReference type="PANTHER" id="PTHR46401">
    <property type="entry name" value="GLYCOSYLTRANSFERASE WBBK-RELATED"/>
    <property type="match status" value="1"/>
</dbReference>
<protein>
    <submittedName>
        <fullName evidence="5">Glycosyl transferase</fullName>
    </submittedName>
</protein>
<dbReference type="PANTHER" id="PTHR46401:SF2">
    <property type="entry name" value="GLYCOSYLTRANSFERASE WBBK-RELATED"/>
    <property type="match status" value="1"/>
</dbReference>
<feature type="domain" description="Glycosyltransferase subfamily 4-like N-terminal" evidence="4">
    <location>
        <begin position="25"/>
        <end position="181"/>
    </location>
</feature>
<gene>
    <name evidence="5" type="ORF">GCM10012275_41140</name>
</gene>
<keyword evidence="6" id="KW-1185">Reference proteome</keyword>
<dbReference type="Proteomes" id="UP000637578">
    <property type="component" value="Unassembled WGS sequence"/>
</dbReference>
<reference evidence="5" key="1">
    <citation type="journal article" date="2014" name="Int. J. Syst. Evol. Microbiol.">
        <title>Complete genome sequence of Corynebacterium casei LMG S-19264T (=DSM 44701T), isolated from a smear-ripened cheese.</title>
        <authorList>
            <consortium name="US DOE Joint Genome Institute (JGI-PGF)"/>
            <person name="Walter F."/>
            <person name="Albersmeier A."/>
            <person name="Kalinowski J."/>
            <person name="Ruckert C."/>
        </authorList>
    </citation>
    <scope>NUCLEOTIDE SEQUENCE</scope>
    <source>
        <strain evidence="5">CGMCC 4.5737</strain>
    </source>
</reference>
<dbReference type="Gene3D" id="3.40.50.2000">
    <property type="entry name" value="Glycogen Phosphorylase B"/>
    <property type="match status" value="2"/>
</dbReference>
<dbReference type="InterPro" id="IPR028098">
    <property type="entry name" value="Glyco_trans_4-like_N"/>
</dbReference>
<dbReference type="AlphaFoldDB" id="A0A8J3CAP9"/>
<dbReference type="EMBL" id="BMMK01000020">
    <property type="protein sequence ID" value="GGM66369.1"/>
    <property type="molecule type" value="Genomic_DNA"/>
</dbReference>
<keyword evidence="1" id="KW-0328">Glycosyltransferase</keyword>
<dbReference type="InterPro" id="IPR001296">
    <property type="entry name" value="Glyco_trans_1"/>
</dbReference>
<name>A0A8J3CAP9_9PSEU</name>
<keyword evidence="2 5" id="KW-0808">Transferase</keyword>
<dbReference type="Pfam" id="PF13439">
    <property type="entry name" value="Glyco_transf_4"/>
    <property type="match status" value="1"/>
</dbReference>
<dbReference type="GO" id="GO:0016757">
    <property type="term" value="F:glycosyltransferase activity"/>
    <property type="evidence" value="ECO:0007669"/>
    <property type="project" value="UniProtKB-KW"/>
</dbReference>
<evidence type="ECO:0000259" key="3">
    <source>
        <dbReference type="Pfam" id="PF00534"/>
    </source>
</evidence>
<dbReference type="SUPFAM" id="SSF53756">
    <property type="entry name" value="UDP-Glycosyltransferase/glycogen phosphorylase"/>
    <property type="match status" value="1"/>
</dbReference>